<evidence type="ECO:0000256" key="7">
    <source>
        <dbReference type="ARBA" id="ARBA00022777"/>
    </source>
</evidence>
<evidence type="ECO:0000256" key="2">
    <source>
        <dbReference type="ARBA" id="ARBA00004791"/>
    </source>
</evidence>
<feature type="domain" description="Aspartate/glutamate/uridylate kinase" evidence="12">
    <location>
        <begin position="1"/>
        <end position="203"/>
    </location>
</feature>
<proteinExistence type="inferred from homology"/>
<dbReference type="EMBL" id="RXIF01000006">
    <property type="protein sequence ID" value="RZN64645.1"/>
    <property type="molecule type" value="Genomic_DNA"/>
</dbReference>
<evidence type="ECO:0000256" key="5">
    <source>
        <dbReference type="ARBA" id="ARBA00022679"/>
    </source>
</evidence>
<keyword evidence="7 11" id="KW-0418">Kinase</keyword>
<name>A0A520KSA2_METT2</name>
<keyword evidence="9 11" id="KW-0665">Pyrimidine biosynthesis</keyword>
<sequence>MKIVISIGGSILINDLSSERIKRYTDVIYEISKDNKVFIVVGGGHIARRYIKVAKDLGLNNSEADYIGIDLTRINAKLLISALPEESVYNDVALNFKDAKNFSTFKDIVVMGGTEPGHTTDAVGAILAEYVSADMFINATSVDGVYDKDPNRYKDAKKIDSLTTNDLMRIIGEAKMDAGLNMILDILAIKVIERSNIKTYIIDGRDPKNILRAVNGEEIGTRICL</sequence>
<evidence type="ECO:0000313" key="14">
    <source>
        <dbReference type="Proteomes" id="UP000317158"/>
    </source>
</evidence>
<dbReference type="GO" id="GO:0005524">
    <property type="term" value="F:ATP binding"/>
    <property type="evidence" value="ECO:0007669"/>
    <property type="project" value="UniProtKB-KW"/>
</dbReference>
<keyword evidence="5 11" id="KW-0808">Transferase</keyword>
<dbReference type="GO" id="GO:0006225">
    <property type="term" value="P:UDP biosynthetic process"/>
    <property type="evidence" value="ECO:0007669"/>
    <property type="project" value="TreeGrafter"/>
</dbReference>
<organism evidence="13 14">
    <name type="scientific">Methanoliparum thermophilum</name>
    <dbReference type="NCBI Taxonomy" id="2491083"/>
    <lineage>
        <taxon>Archaea</taxon>
        <taxon>Methanobacteriati</taxon>
        <taxon>Methanobacteriota</taxon>
        <taxon>Candidatus Methanoliparia</taxon>
        <taxon>Candidatus Methanoliparales</taxon>
        <taxon>Candidatus Methanoliparaceae</taxon>
        <taxon>Candidatus Methanoliparum</taxon>
    </lineage>
</organism>
<keyword evidence="8 11" id="KW-0067">ATP-binding</keyword>
<comment type="pathway">
    <text evidence="2 11">Pyrimidine metabolism; CTP biosynthesis via de novo pathway; UDP from UMP (UMPK route): step 1/1.</text>
</comment>
<comment type="function">
    <text evidence="11">Catalyzes the reversible phosphorylation of UMP to UDP.</text>
</comment>
<evidence type="ECO:0000256" key="10">
    <source>
        <dbReference type="ARBA" id="ARBA00047767"/>
    </source>
</evidence>
<dbReference type="AlphaFoldDB" id="A0A520KSA2"/>
<dbReference type="GO" id="GO:0033862">
    <property type="term" value="F:UMP kinase activity"/>
    <property type="evidence" value="ECO:0007669"/>
    <property type="project" value="UniProtKB-EC"/>
</dbReference>
<accession>A0A520KSA2</accession>
<evidence type="ECO:0000256" key="6">
    <source>
        <dbReference type="ARBA" id="ARBA00022741"/>
    </source>
</evidence>
<dbReference type="UniPathway" id="UPA00159">
    <property type="reaction ID" value="UER00275"/>
</dbReference>
<evidence type="ECO:0000256" key="8">
    <source>
        <dbReference type="ARBA" id="ARBA00022840"/>
    </source>
</evidence>
<feature type="binding site" evidence="11">
    <location>
        <position position="43"/>
    </location>
    <ligand>
        <name>UMP</name>
        <dbReference type="ChEBI" id="CHEBI:57865"/>
    </ligand>
</feature>
<dbReference type="InterPro" id="IPR036393">
    <property type="entry name" value="AceGlu_kinase-like_sf"/>
</dbReference>
<evidence type="ECO:0000256" key="9">
    <source>
        <dbReference type="ARBA" id="ARBA00022975"/>
    </source>
</evidence>
<dbReference type="PIRSF" id="PIRSF005650">
    <property type="entry name" value="Uridylate_kin"/>
    <property type="match status" value="1"/>
</dbReference>
<feature type="binding site" evidence="11">
    <location>
        <begin position="114"/>
        <end position="120"/>
    </location>
    <ligand>
        <name>UMP</name>
        <dbReference type="ChEBI" id="CHEBI:57865"/>
    </ligand>
</feature>
<evidence type="ECO:0000256" key="4">
    <source>
        <dbReference type="ARBA" id="ARBA00022490"/>
    </source>
</evidence>
<feature type="binding site" evidence="11">
    <location>
        <position position="44"/>
    </location>
    <ligand>
        <name>ATP</name>
        <dbReference type="ChEBI" id="CHEBI:30616"/>
    </ligand>
</feature>
<feature type="binding site" evidence="11">
    <location>
        <position position="65"/>
    </location>
    <ligand>
        <name>UMP</name>
        <dbReference type="ChEBI" id="CHEBI:57865"/>
    </ligand>
</feature>
<dbReference type="GO" id="GO:0044210">
    <property type="term" value="P:'de novo' CTP biosynthetic process"/>
    <property type="evidence" value="ECO:0007669"/>
    <property type="project" value="UniProtKB-UniRule"/>
</dbReference>
<dbReference type="InterPro" id="IPR011817">
    <property type="entry name" value="Uridylate_kinase"/>
</dbReference>
<dbReference type="Gene3D" id="3.40.1160.10">
    <property type="entry name" value="Acetylglutamate kinase-like"/>
    <property type="match status" value="1"/>
</dbReference>
<dbReference type="Proteomes" id="UP000317158">
    <property type="component" value="Unassembled WGS sequence"/>
</dbReference>
<reference evidence="13 14" key="1">
    <citation type="journal article" date="2019" name="Nat. Microbiol.">
        <title>Wide diversity of methane and short-chain alkane metabolisms in uncultured archaea.</title>
        <authorList>
            <person name="Borrel G."/>
            <person name="Adam P.S."/>
            <person name="McKay L.J."/>
            <person name="Chen L.X."/>
            <person name="Sierra-Garcia I.N."/>
            <person name="Sieber C.M."/>
            <person name="Letourneur Q."/>
            <person name="Ghozlane A."/>
            <person name="Andersen G.L."/>
            <person name="Li W.J."/>
            <person name="Hallam S.J."/>
            <person name="Muyzer G."/>
            <person name="de Oliveira V.M."/>
            <person name="Inskeep W.P."/>
            <person name="Banfield J.F."/>
            <person name="Gribaldo S."/>
        </authorList>
    </citation>
    <scope>NUCLEOTIDE SEQUENCE [LARGE SCALE GENOMIC DNA]</scope>
    <source>
        <strain evidence="13">NM1a</strain>
    </source>
</reference>
<dbReference type="InterPro" id="IPR001048">
    <property type="entry name" value="Asp/Glu/Uridylate_kinase"/>
</dbReference>
<evidence type="ECO:0000256" key="1">
    <source>
        <dbReference type="ARBA" id="ARBA00004496"/>
    </source>
</evidence>
<gene>
    <name evidence="11" type="primary">pyrH</name>
    <name evidence="13" type="ORF">EF806_03925</name>
</gene>
<comment type="catalytic activity">
    <reaction evidence="10 11">
        <text>UMP + ATP = UDP + ADP</text>
        <dbReference type="Rhea" id="RHEA:24400"/>
        <dbReference type="ChEBI" id="CHEBI:30616"/>
        <dbReference type="ChEBI" id="CHEBI:57865"/>
        <dbReference type="ChEBI" id="CHEBI:58223"/>
        <dbReference type="ChEBI" id="CHEBI:456216"/>
        <dbReference type="EC" id="2.7.4.22"/>
    </reaction>
</comment>
<comment type="caution">
    <text evidence="13">The sequence shown here is derived from an EMBL/GenBank/DDBJ whole genome shotgun (WGS) entry which is preliminary data.</text>
</comment>
<dbReference type="PANTHER" id="PTHR42833">
    <property type="entry name" value="URIDYLATE KINASE"/>
    <property type="match status" value="1"/>
</dbReference>
<dbReference type="PANTHER" id="PTHR42833:SF4">
    <property type="entry name" value="URIDYLATE KINASE PUMPKIN, CHLOROPLASTIC"/>
    <property type="match status" value="1"/>
</dbReference>
<protein>
    <recommendedName>
        <fullName evidence="11">Uridylate kinase</fullName>
        <shortName evidence="11">UK</shortName>
        <ecNumber evidence="11">2.7.4.22</ecNumber>
    </recommendedName>
    <alternativeName>
        <fullName evidence="11">Uridine monophosphate kinase</fullName>
        <shortName evidence="11">UMP kinase</shortName>
        <shortName evidence="11">UMPK</shortName>
    </alternativeName>
</protein>
<dbReference type="NCBIfam" id="TIGR02076">
    <property type="entry name" value="pyrH_arch"/>
    <property type="match status" value="1"/>
</dbReference>
<dbReference type="Pfam" id="PF00696">
    <property type="entry name" value="AA_kinase"/>
    <property type="match status" value="1"/>
</dbReference>
<dbReference type="HAMAP" id="MF_01220_A">
    <property type="entry name" value="PyrH_A"/>
    <property type="match status" value="1"/>
</dbReference>
<comment type="subcellular location">
    <subcellularLocation>
        <location evidence="1 11">Cytoplasm</location>
    </subcellularLocation>
</comment>
<dbReference type="EC" id="2.7.4.22" evidence="11"/>
<evidence type="ECO:0000256" key="3">
    <source>
        <dbReference type="ARBA" id="ARBA00007614"/>
    </source>
</evidence>
<dbReference type="SUPFAM" id="SSF53633">
    <property type="entry name" value="Carbamate kinase-like"/>
    <property type="match status" value="1"/>
</dbReference>
<evidence type="ECO:0000259" key="12">
    <source>
        <dbReference type="Pfam" id="PF00696"/>
    </source>
</evidence>
<comment type="caution">
    <text evidence="11">Lacks conserved residue(s) required for the propagation of feature annotation.</text>
</comment>
<feature type="binding site" evidence="11">
    <location>
        <position position="149"/>
    </location>
    <ligand>
        <name>ATP</name>
        <dbReference type="ChEBI" id="CHEBI:30616"/>
    </ligand>
</feature>
<feature type="binding site" evidence="11">
    <location>
        <begin position="9"/>
        <end position="10"/>
    </location>
    <ligand>
        <name>ATP</name>
        <dbReference type="ChEBI" id="CHEBI:30616"/>
    </ligand>
</feature>
<keyword evidence="6 11" id="KW-0547">Nucleotide-binding</keyword>
<feature type="binding site" evidence="11">
    <location>
        <position position="48"/>
    </location>
    <ligand>
        <name>ATP</name>
        <dbReference type="ChEBI" id="CHEBI:30616"/>
    </ligand>
</feature>
<evidence type="ECO:0000256" key="11">
    <source>
        <dbReference type="HAMAP-Rule" id="MF_01220"/>
    </source>
</evidence>
<keyword evidence="4 11" id="KW-0963">Cytoplasm</keyword>
<dbReference type="GO" id="GO:0005737">
    <property type="term" value="C:cytoplasm"/>
    <property type="evidence" value="ECO:0007669"/>
    <property type="project" value="UniProtKB-SubCell"/>
</dbReference>
<feature type="binding site" evidence="11">
    <location>
        <position position="140"/>
    </location>
    <ligand>
        <name>ATP</name>
        <dbReference type="ChEBI" id="CHEBI:30616"/>
    </ligand>
</feature>
<comment type="activity regulation">
    <text evidence="11">Inhibited by UTP.</text>
</comment>
<comment type="similarity">
    <text evidence="3 11">Belongs to the UMP kinase family.</text>
</comment>
<dbReference type="InterPro" id="IPR011818">
    <property type="entry name" value="Uridylate_kinase_arch/spir"/>
</dbReference>
<evidence type="ECO:0000313" key="13">
    <source>
        <dbReference type="EMBL" id="RZN64645.1"/>
    </source>
</evidence>
<feature type="binding site" evidence="11">
    <location>
        <position position="146"/>
    </location>
    <ligand>
        <name>ATP</name>
        <dbReference type="ChEBI" id="CHEBI:30616"/>
    </ligand>
</feature>
<dbReference type="CDD" id="cd04253">
    <property type="entry name" value="AAK_UMPK-PyrH-Pf"/>
    <property type="match status" value="1"/>
</dbReference>
<comment type="subunit">
    <text evidence="11">Homohexamer.</text>
</comment>